<dbReference type="Proteomes" id="UP001597076">
    <property type="component" value="Unassembled WGS sequence"/>
</dbReference>
<comment type="caution">
    <text evidence="1">The sequence shown here is derived from an EMBL/GenBank/DDBJ whole genome shotgun (WGS) entry which is preliminary data.</text>
</comment>
<reference evidence="1 2" key="1">
    <citation type="journal article" date="2019" name="Int. J. Syst. Evol. Microbiol.">
        <title>The Global Catalogue of Microorganisms (GCM) 10K type strain sequencing project: providing services to taxonomists for standard genome sequencing and annotation.</title>
        <authorList>
            <consortium name="The Broad Institute Genomics Platform"/>
            <consortium name="The Broad Institute Genome Sequencing Center for Infectious Disease"/>
            <person name="Wu L."/>
            <person name="Ma J."/>
        </authorList>
    </citation>
    <scope>NUCLEOTIDE SEQUENCE [LARGE SCALE GENOMIC DNA]</scope>
    <source>
        <strain evidence="1 2">CGMCC 1.12230</strain>
    </source>
</reference>
<dbReference type="InterPro" id="IPR052703">
    <property type="entry name" value="Aromatic_CoA_ox/epox"/>
</dbReference>
<keyword evidence="2" id="KW-1185">Reference proteome</keyword>
<dbReference type="Gene3D" id="1.20.1260.10">
    <property type="match status" value="1"/>
</dbReference>
<sequence length="106" mass="12783">MRRICREEEFHVRHGEHVIREYATGSRAKQERLQEGINRWWPRGMMFFGLSDQQSEKTRRMVELGIKPKTNDELRQEYLADYVAKIRELGLEIPDEKIEYDDEADQ</sequence>
<dbReference type="InterPro" id="IPR007814">
    <property type="entry name" value="PaaA_PaaC"/>
</dbReference>
<dbReference type="InterPro" id="IPR012347">
    <property type="entry name" value="Ferritin-like"/>
</dbReference>
<proteinExistence type="predicted"/>
<accession>A0ABD6BC00</accession>
<evidence type="ECO:0000313" key="1">
    <source>
        <dbReference type="EMBL" id="MFD1562597.1"/>
    </source>
</evidence>
<dbReference type="AlphaFoldDB" id="A0ABD6BC00"/>
<dbReference type="PANTHER" id="PTHR30458:SF0">
    <property type="entry name" value="1,2-PHENYLACETYL-COA EPOXIDASE, SUBUNIT C"/>
    <property type="match status" value="1"/>
</dbReference>
<dbReference type="RefSeq" id="WP_390284376.1">
    <property type="nucleotide sequence ID" value="NZ_JBHUDI010000002.1"/>
</dbReference>
<dbReference type="Pfam" id="PF05138">
    <property type="entry name" value="PaaA_PaaC"/>
    <property type="match status" value="1"/>
</dbReference>
<dbReference type="SUPFAM" id="SSF47240">
    <property type="entry name" value="Ferritin-like"/>
    <property type="match status" value="1"/>
</dbReference>
<gene>
    <name evidence="1" type="ORF">ACFR99_03380</name>
</gene>
<name>A0ABD6BC00_9EURY</name>
<protein>
    <submittedName>
        <fullName evidence="1">Phenylacetic acid catabolic protein</fullName>
    </submittedName>
</protein>
<dbReference type="EMBL" id="JBHUDI010000002">
    <property type="protein sequence ID" value="MFD1562597.1"/>
    <property type="molecule type" value="Genomic_DNA"/>
</dbReference>
<dbReference type="PANTHER" id="PTHR30458">
    <property type="entry name" value="PHENYLACETIC ACID DEGRADATION PROTEIN PAA"/>
    <property type="match status" value="1"/>
</dbReference>
<organism evidence="1 2">
    <name type="scientific">Haloarchaeobius amylolyticus</name>
    <dbReference type="NCBI Taxonomy" id="1198296"/>
    <lineage>
        <taxon>Archaea</taxon>
        <taxon>Methanobacteriati</taxon>
        <taxon>Methanobacteriota</taxon>
        <taxon>Stenosarchaea group</taxon>
        <taxon>Halobacteria</taxon>
        <taxon>Halobacteriales</taxon>
        <taxon>Halorubellaceae</taxon>
        <taxon>Haloarchaeobius</taxon>
    </lineage>
</organism>
<dbReference type="InterPro" id="IPR009078">
    <property type="entry name" value="Ferritin-like_SF"/>
</dbReference>
<evidence type="ECO:0000313" key="2">
    <source>
        <dbReference type="Proteomes" id="UP001597076"/>
    </source>
</evidence>